<feature type="transmembrane region" description="Helical" evidence="2">
    <location>
        <begin position="12"/>
        <end position="32"/>
    </location>
</feature>
<dbReference type="Gene3D" id="3.20.20.190">
    <property type="entry name" value="Phosphatidylinositol (PI) phosphodiesterase"/>
    <property type="match status" value="1"/>
</dbReference>
<evidence type="ECO:0008006" key="5">
    <source>
        <dbReference type="Google" id="ProtNLM"/>
    </source>
</evidence>
<dbReference type="RefSeq" id="WP_111863293.1">
    <property type="nucleotide sequence ID" value="NZ_QLYX01000001.1"/>
</dbReference>
<keyword evidence="2" id="KW-1133">Transmembrane helix</keyword>
<name>A0A365HDN8_9ACTN</name>
<organism evidence="3 4">
    <name type="scientific">Actinomadura craniellae</name>
    <dbReference type="NCBI Taxonomy" id="2231787"/>
    <lineage>
        <taxon>Bacteria</taxon>
        <taxon>Bacillati</taxon>
        <taxon>Actinomycetota</taxon>
        <taxon>Actinomycetes</taxon>
        <taxon>Streptosporangiales</taxon>
        <taxon>Thermomonosporaceae</taxon>
        <taxon>Actinomadura</taxon>
    </lineage>
</organism>
<evidence type="ECO:0000313" key="4">
    <source>
        <dbReference type="Proteomes" id="UP000251891"/>
    </source>
</evidence>
<keyword evidence="4" id="KW-1185">Reference proteome</keyword>
<dbReference type="Proteomes" id="UP000251891">
    <property type="component" value="Unassembled WGS sequence"/>
</dbReference>
<dbReference type="InterPro" id="IPR017946">
    <property type="entry name" value="PLC-like_Pdiesterase_TIM-brl"/>
</dbReference>
<dbReference type="SUPFAM" id="SSF51695">
    <property type="entry name" value="PLC-like phosphodiesterases"/>
    <property type="match status" value="1"/>
</dbReference>
<dbReference type="GO" id="GO:0008081">
    <property type="term" value="F:phosphoric diester hydrolase activity"/>
    <property type="evidence" value="ECO:0007669"/>
    <property type="project" value="InterPro"/>
</dbReference>
<comment type="caution">
    <text evidence="3">The sequence shown here is derived from an EMBL/GenBank/DDBJ whole genome shotgun (WGS) entry which is preliminary data.</text>
</comment>
<keyword evidence="2" id="KW-0812">Transmembrane</keyword>
<dbReference type="AlphaFoldDB" id="A0A365HDN8"/>
<sequence length="389" mass="42579">MARVDRGEGTIAYLGVLLLVAGVVGAVAVSGVGGKVTEACADAICRVVGGECAAPAAGTAEGAGRPVSRLRTGGGAATPSPRPSARPPVREPVCKPDPEGRIPWVDRLHAHNDYENRNPLADALDNGATSVEVDVFQERDGTLSIRHDRNNDARHLILREQYLSYLALRAQQNGGEIYPGRSEPFEVFIEFKEGGADAYAQLIREMTTTRPPLPPDVRLVLPMPEKPIFDPVANTLGGEPIPANVTFSKGFEIRRDANDRPYCVLPEQLDATRPGYDPRIASRVTVLNGKFGDCLRNDGDEFRINPAERDRFGALVRRAHGSGHRVRIWGGPDGRQRRDFGTFWPCVRGDKCKGELRDGWWRTVLDTGVDYLVTDHLTRGSQWLRNCGS</sequence>
<proteinExistence type="predicted"/>
<protein>
    <recommendedName>
        <fullName evidence="5">GP-PDE domain-containing protein</fullName>
    </recommendedName>
</protein>
<evidence type="ECO:0000313" key="3">
    <source>
        <dbReference type="EMBL" id="RAY17240.1"/>
    </source>
</evidence>
<gene>
    <name evidence="3" type="ORF">DPM19_03595</name>
</gene>
<feature type="region of interest" description="Disordered" evidence="1">
    <location>
        <begin position="56"/>
        <end position="98"/>
    </location>
</feature>
<accession>A0A365HDN8</accession>
<evidence type="ECO:0000256" key="1">
    <source>
        <dbReference type="SAM" id="MobiDB-lite"/>
    </source>
</evidence>
<keyword evidence="2" id="KW-0472">Membrane</keyword>
<dbReference type="OrthoDB" id="9794455at2"/>
<reference evidence="3 4" key="1">
    <citation type="submission" date="2018-06" db="EMBL/GenBank/DDBJ databases">
        <title>Actinomadura craniellae sp. nov. isolated from marine sponge Craniella sp.</title>
        <authorList>
            <person name="Li L."/>
            <person name="Xu Q.H."/>
            <person name="Lin H.W."/>
            <person name="Lu Y.H."/>
        </authorList>
    </citation>
    <scope>NUCLEOTIDE SEQUENCE [LARGE SCALE GENOMIC DNA]</scope>
    <source>
        <strain evidence="3 4">LHW63021</strain>
    </source>
</reference>
<dbReference type="EMBL" id="QLYX01000001">
    <property type="protein sequence ID" value="RAY17240.1"/>
    <property type="molecule type" value="Genomic_DNA"/>
</dbReference>
<evidence type="ECO:0000256" key="2">
    <source>
        <dbReference type="SAM" id="Phobius"/>
    </source>
</evidence>
<feature type="compositionally biased region" description="Basic and acidic residues" evidence="1">
    <location>
        <begin position="88"/>
        <end position="98"/>
    </location>
</feature>
<dbReference type="GO" id="GO:0006629">
    <property type="term" value="P:lipid metabolic process"/>
    <property type="evidence" value="ECO:0007669"/>
    <property type="project" value="InterPro"/>
</dbReference>